<protein>
    <submittedName>
        <fullName evidence="2">Reverse transcriptase domain-containing protein</fullName>
    </submittedName>
</protein>
<keyword evidence="2" id="KW-0808">Transferase</keyword>
<feature type="domain" description="Reverse transcriptase" evidence="1">
    <location>
        <begin position="93"/>
        <end position="285"/>
    </location>
</feature>
<evidence type="ECO:0000313" key="2">
    <source>
        <dbReference type="EMBL" id="GJT09069.1"/>
    </source>
</evidence>
<dbReference type="Pfam" id="PF00078">
    <property type="entry name" value="RVT_1"/>
    <property type="match status" value="2"/>
</dbReference>
<dbReference type="Proteomes" id="UP001151760">
    <property type="component" value="Unassembled WGS sequence"/>
</dbReference>
<keyword evidence="2" id="KW-0548">Nucleotidyltransferase</keyword>
<dbReference type="InterPro" id="IPR043502">
    <property type="entry name" value="DNA/RNA_pol_sf"/>
</dbReference>
<gene>
    <name evidence="2" type="ORF">Tco_0843531</name>
</gene>
<organism evidence="2 3">
    <name type="scientific">Tanacetum coccineum</name>
    <dbReference type="NCBI Taxonomy" id="301880"/>
    <lineage>
        <taxon>Eukaryota</taxon>
        <taxon>Viridiplantae</taxon>
        <taxon>Streptophyta</taxon>
        <taxon>Embryophyta</taxon>
        <taxon>Tracheophyta</taxon>
        <taxon>Spermatophyta</taxon>
        <taxon>Magnoliopsida</taxon>
        <taxon>eudicotyledons</taxon>
        <taxon>Gunneridae</taxon>
        <taxon>Pentapetalae</taxon>
        <taxon>asterids</taxon>
        <taxon>campanulids</taxon>
        <taxon>Asterales</taxon>
        <taxon>Asteraceae</taxon>
        <taxon>Asteroideae</taxon>
        <taxon>Anthemideae</taxon>
        <taxon>Anthemidinae</taxon>
        <taxon>Tanacetum</taxon>
    </lineage>
</organism>
<dbReference type="InterPro" id="IPR000477">
    <property type="entry name" value="RT_dom"/>
</dbReference>
<proteinExistence type="predicted"/>
<accession>A0ABQ5B848</accession>
<reference evidence="2" key="1">
    <citation type="journal article" date="2022" name="Int. J. Mol. Sci.">
        <title>Draft Genome of Tanacetum Coccineum: Genomic Comparison of Closely Related Tanacetum-Family Plants.</title>
        <authorList>
            <person name="Yamashiro T."/>
            <person name="Shiraishi A."/>
            <person name="Nakayama K."/>
            <person name="Satake H."/>
        </authorList>
    </citation>
    <scope>NUCLEOTIDE SEQUENCE</scope>
</reference>
<keyword evidence="2" id="KW-0695">RNA-directed DNA polymerase</keyword>
<reference evidence="2" key="2">
    <citation type="submission" date="2022-01" db="EMBL/GenBank/DDBJ databases">
        <authorList>
            <person name="Yamashiro T."/>
            <person name="Shiraishi A."/>
            <person name="Satake H."/>
            <person name="Nakayama K."/>
        </authorList>
    </citation>
    <scope>NUCLEOTIDE SEQUENCE</scope>
</reference>
<dbReference type="PANTHER" id="PTHR24559">
    <property type="entry name" value="TRANSPOSON TY3-I GAG-POL POLYPROTEIN"/>
    <property type="match status" value="1"/>
</dbReference>
<dbReference type="CDD" id="cd01647">
    <property type="entry name" value="RT_LTR"/>
    <property type="match status" value="1"/>
</dbReference>
<dbReference type="EMBL" id="BQNB010012879">
    <property type="protein sequence ID" value="GJT09069.1"/>
    <property type="molecule type" value="Genomic_DNA"/>
</dbReference>
<dbReference type="Gene3D" id="3.10.10.10">
    <property type="entry name" value="HIV Type 1 Reverse Transcriptase, subunit A, domain 1"/>
    <property type="match status" value="2"/>
</dbReference>
<sequence length="476" mass="55286">MKKLSEKLQELSDKGFIRPSSSAWGALVLFVKKKDGSFRMCIDYRELNKLTMKNRYPLPRIDDLSDQLQGSSVYSKIDLQSGYHQLRVLEEDIPKTIFRTRSSPWGAPVLFVKKKDGSFRMCIDYRELNKLTVKNRYPLPRIDDLFDQLQGSSVYSKIDLRSGYHQLRVQKEDIPKTAFRTRYGHYEFQVMPFGLTNAPAVFMDLMNRNKEEHEEHLKQILELLKKEELYAKFSKCEFWIPKVQFLGHVIDSEGIHMDPAKIESIKDWTSPKSSTEIRQFLGLDEYYRRFIEGFSKIAKPMTKLTQKRTSRGVGRASARREEIRFQLFEAKLCSVSQILHDLRMMNAKIFIAELRCDSSKKGLGAVKAEHQRPSGLLVQPDYPNGRDNITIDFVTKLPKSSQGYDTIWVMFTPGSSQEPCRNSGNELNELKQTDPIIKVRWNSKRGPEFTWEREDQFKKKHPHLFTKTASSSSAAL</sequence>
<evidence type="ECO:0000313" key="3">
    <source>
        <dbReference type="Proteomes" id="UP001151760"/>
    </source>
</evidence>
<dbReference type="GO" id="GO:0003964">
    <property type="term" value="F:RNA-directed DNA polymerase activity"/>
    <property type="evidence" value="ECO:0007669"/>
    <property type="project" value="UniProtKB-KW"/>
</dbReference>
<evidence type="ECO:0000259" key="1">
    <source>
        <dbReference type="PROSITE" id="PS50878"/>
    </source>
</evidence>
<dbReference type="InterPro" id="IPR053134">
    <property type="entry name" value="RNA-dir_DNA_polymerase"/>
</dbReference>
<dbReference type="PROSITE" id="PS50878">
    <property type="entry name" value="RT_POL"/>
    <property type="match status" value="1"/>
</dbReference>
<dbReference type="Gene3D" id="3.30.70.270">
    <property type="match status" value="4"/>
</dbReference>
<keyword evidence="3" id="KW-1185">Reference proteome</keyword>
<dbReference type="SUPFAM" id="SSF56672">
    <property type="entry name" value="DNA/RNA polymerases"/>
    <property type="match status" value="2"/>
</dbReference>
<name>A0ABQ5B848_9ASTR</name>
<comment type="caution">
    <text evidence="2">The sequence shown here is derived from an EMBL/GenBank/DDBJ whole genome shotgun (WGS) entry which is preliminary data.</text>
</comment>
<dbReference type="PANTHER" id="PTHR24559:SF427">
    <property type="entry name" value="RNA-DIRECTED DNA POLYMERASE"/>
    <property type="match status" value="1"/>
</dbReference>
<dbReference type="InterPro" id="IPR043128">
    <property type="entry name" value="Rev_trsase/Diguanyl_cyclase"/>
</dbReference>